<evidence type="ECO:0000259" key="7">
    <source>
        <dbReference type="Pfam" id="PF02852"/>
    </source>
</evidence>
<organism evidence="8">
    <name type="scientific">bioreactor metagenome</name>
    <dbReference type="NCBI Taxonomy" id="1076179"/>
    <lineage>
        <taxon>unclassified sequences</taxon>
        <taxon>metagenomes</taxon>
        <taxon>ecological metagenomes</taxon>
    </lineage>
</organism>
<dbReference type="InterPro" id="IPR016156">
    <property type="entry name" value="FAD/NAD-linked_Rdtase_dimer_sf"/>
</dbReference>
<evidence type="ECO:0000256" key="2">
    <source>
        <dbReference type="ARBA" id="ARBA00007532"/>
    </source>
</evidence>
<comment type="caution">
    <text evidence="8">The sequence shown here is derived from an EMBL/GenBank/DDBJ whole genome shotgun (WGS) entry which is preliminary data.</text>
</comment>
<dbReference type="AlphaFoldDB" id="A0A645HLF6"/>
<accession>A0A645HLF6</accession>
<dbReference type="SUPFAM" id="SSF55424">
    <property type="entry name" value="FAD/NAD-linked reductases, dimerisation (C-terminal) domain"/>
    <property type="match status" value="1"/>
</dbReference>
<gene>
    <name evidence="8" type="primary">lpdG_10</name>
    <name evidence="8" type="ORF">SDC9_187385</name>
</gene>
<keyword evidence="4" id="KW-0274">FAD</keyword>
<evidence type="ECO:0000256" key="5">
    <source>
        <dbReference type="ARBA" id="ARBA00023002"/>
    </source>
</evidence>
<proteinExistence type="inferred from homology"/>
<dbReference type="Pfam" id="PF02852">
    <property type="entry name" value="Pyr_redox_dim"/>
    <property type="match status" value="1"/>
</dbReference>
<evidence type="ECO:0000256" key="4">
    <source>
        <dbReference type="ARBA" id="ARBA00022827"/>
    </source>
</evidence>
<keyword evidence="6" id="KW-0520">NAD</keyword>
<protein>
    <submittedName>
        <fullName evidence="8">Dihydrolipoyl dehydrogenase</fullName>
        <ecNumber evidence="8">1.8.1.4</ecNumber>
    </submittedName>
</protein>
<evidence type="ECO:0000256" key="1">
    <source>
        <dbReference type="ARBA" id="ARBA00001974"/>
    </source>
</evidence>
<evidence type="ECO:0000313" key="8">
    <source>
        <dbReference type="EMBL" id="MPN39851.1"/>
    </source>
</evidence>
<dbReference type="EMBL" id="VSSQ01095916">
    <property type="protein sequence ID" value="MPN39851.1"/>
    <property type="molecule type" value="Genomic_DNA"/>
</dbReference>
<dbReference type="PANTHER" id="PTHR22912">
    <property type="entry name" value="DISULFIDE OXIDOREDUCTASE"/>
    <property type="match status" value="1"/>
</dbReference>
<dbReference type="InterPro" id="IPR050151">
    <property type="entry name" value="Class-I_Pyr_Nuc-Dis_Oxidored"/>
</dbReference>
<dbReference type="GO" id="GO:0004148">
    <property type="term" value="F:dihydrolipoyl dehydrogenase (NADH) activity"/>
    <property type="evidence" value="ECO:0007669"/>
    <property type="project" value="UniProtKB-EC"/>
</dbReference>
<feature type="domain" description="Pyridine nucleotide-disulphide oxidoreductase dimerisation" evidence="7">
    <location>
        <begin position="34"/>
        <end position="142"/>
    </location>
</feature>
<evidence type="ECO:0000256" key="3">
    <source>
        <dbReference type="ARBA" id="ARBA00022630"/>
    </source>
</evidence>
<comment type="similarity">
    <text evidence="2">Belongs to the class-I pyridine nucleotide-disulfide oxidoreductase family.</text>
</comment>
<dbReference type="GO" id="GO:0050660">
    <property type="term" value="F:flavin adenine dinucleotide binding"/>
    <property type="evidence" value="ECO:0007669"/>
    <property type="project" value="TreeGrafter"/>
</dbReference>
<dbReference type="GO" id="GO:0006103">
    <property type="term" value="P:2-oxoglutarate metabolic process"/>
    <property type="evidence" value="ECO:0007669"/>
    <property type="project" value="TreeGrafter"/>
</dbReference>
<dbReference type="PANTHER" id="PTHR22912:SF217">
    <property type="entry name" value="DIHYDROLIPOYL DEHYDROGENASE"/>
    <property type="match status" value="1"/>
</dbReference>
<keyword evidence="3" id="KW-0285">Flavoprotein</keyword>
<evidence type="ECO:0000256" key="6">
    <source>
        <dbReference type="ARBA" id="ARBA00023027"/>
    </source>
</evidence>
<dbReference type="EC" id="1.8.1.4" evidence="8"/>
<keyword evidence="5 8" id="KW-0560">Oxidoreductase</keyword>
<name>A0A645HLF6_9ZZZZ</name>
<dbReference type="InterPro" id="IPR004099">
    <property type="entry name" value="Pyr_nucl-diS_OxRdtase_dimer"/>
</dbReference>
<comment type="cofactor">
    <cofactor evidence="1">
        <name>FAD</name>
        <dbReference type="ChEBI" id="CHEBI:57692"/>
    </cofactor>
</comment>
<sequence length="155" mass="16475">MNNKIGLAHVASHGAMVAVDNILGEEKHMDYEVVPNVVYTTPEVATVGVSEKIALEQGIATKVGKFPFMANGKALTYGEERGFVKIIKDTNNNKLIGAAVVGPHGSDLIGTLTLAIKNNLSEEQIKETIFAHPTTSEAIHEAVLDLEGGAIHFGN</sequence>
<dbReference type="PRINTS" id="PR00411">
    <property type="entry name" value="PNDRDTASEI"/>
</dbReference>
<reference evidence="8" key="1">
    <citation type="submission" date="2019-08" db="EMBL/GenBank/DDBJ databases">
        <authorList>
            <person name="Kucharzyk K."/>
            <person name="Murdoch R.W."/>
            <person name="Higgins S."/>
            <person name="Loffler F."/>
        </authorList>
    </citation>
    <scope>NUCLEOTIDE SEQUENCE</scope>
</reference>
<dbReference type="Gene3D" id="3.30.390.30">
    <property type="match status" value="1"/>
</dbReference>
<dbReference type="FunFam" id="3.30.390.30:FF:000001">
    <property type="entry name" value="Dihydrolipoyl dehydrogenase"/>
    <property type="match status" value="1"/>
</dbReference>